<name>A0A5Q2TQZ9_9BACI</name>
<evidence type="ECO:0000313" key="2">
    <source>
        <dbReference type="Proteomes" id="UP000339690"/>
    </source>
</evidence>
<organism evidence="1 2">
    <name type="scientific">Gracilibacillus salitolerans</name>
    <dbReference type="NCBI Taxonomy" id="2663022"/>
    <lineage>
        <taxon>Bacteria</taxon>
        <taxon>Bacillati</taxon>
        <taxon>Bacillota</taxon>
        <taxon>Bacilli</taxon>
        <taxon>Bacillales</taxon>
        <taxon>Bacillaceae</taxon>
        <taxon>Gracilibacillus</taxon>
    </lineage>
</organism>
<dbReference type="KEGG" id="grc:GI584_19790"/>
<reference evidence="1 2" key="1">
    <citation type="submission" date="2019-11" db="EMBL/GenBank/DDBJ databases">
        <title>Gracilibacillus salitolerans sp. nov., a moderate halophile isolated from a saline soil in northwest China.</title>
        <authorList>
            <person name="Gan L."/>
        </authorList>
    </citation>
    <scope>NUCLEOTIDE SEQUENCE [LARGE SCALE GENOMIC DNA]</scope>
    <source>
        <strain evidence="1 2">SCU50</strain>
    </source>
</reference>
<evidence type="ECO:0000313" key="1">
    <source>
        <dbReference type="EMBL" id="QGH36150.1"/>
    </source>
</evidence>
<sequence length="60" mass="6934">MSTKEEVLRLIKDLPDGVTIEDVMRELYIRSTIDKGIQVLNSGKVVSHEQVKEKFGKRLY</sequence>
<accession>A0A5Q2TQZ9</accession>
<dbReference type="Proteomes" id="UP000339690">
    <property type="component" value="Chromosome"/>
</dbReference>
<proteinExistence type="predicted"/>
<dbReference type="EMBL" id="CP045915">
    <property type="protein sequence ID" value="QGH36150.1"/>
    <property type="molecule type" value="Genomic_DNA"/>
</dbReference>
<dbReference type="AlphaFoldDB" id="A0A5Q2TQZ9"/>
<protein>
    <submittedName>
        <fullName evidence="1">Uncharacterized protein</fullName>
    </submittedName>
</protein>
<keyword evidence="2" id="KW-1185">Reference proteome</keyword>
<dbReference type="RefSeq" id="WP_153792326.1">
    <property type="nucleotide sequence ID" value="NZ_CP045915.1"/>
</dbReference>
<gene>
    <name evidence="1" type="ORF">GI584_19790</name>
</gene>